<organism evidence="2 3">
    <name type="scientific">Drosophila guanche</name>
    <name type="common">Fruit fly</name>
    <dbReference type="NCBI Taxonomy" id="7266"/>
    <lineage>
        <taxon>Eukaryota</taxon>
        <taxon>Metazoa</taxon>
        <taxon>Ecdysozoa</taxon>
        <taxon>Arthropoda</taxon>
        <taxon>Hexapoda</taxon>
        <taxon>Insecta</taxon>
        <taxon>Pterygota</taxon>
        <taxon>Neoptera</taxon>
        <taxon>Endopterygota</taxon>
        <taxon>Diptera</taxon>
        <taxon>Brachycera</taxon>
        <taxon>Muscomorpha</taxon>
        <taxon>Ephydroidea</taxon>
        <taxon>Drosophilidae</taxon>
        <taxon>Drosophila</taxon>
        <taxon>Sophophora</taxon>
    </lineage>
</organism>
<evidence type="ECO:0000313" key="2">
    <source>
        <dbReference type="EMBL" id="SPP74910.1"/>
    </source>
</evidence>
<evidence type="ECO:0000256" key="1">
    <source>
        <dbReference type="SAM" id="MobiDB-lite"/>
    </source>
</evidence>
<keyword evidence="3" id="KW-1185">Reference proteome</keyword>
<feature type="compositionally biased region" description="Polar residues" evidence="1">
    <location>
        <begin position="474"/>
        <end position="487"/>
    </location>
</feature>
<dbReference type="OrthoDB" id="407410at2759"/>
<accession>A0A3B0JHP8</accession>
<sequence length="589" mass="67927">MAIAYDWKSNDGFDADFGWNRSFSEPDLTASQKHGDLSRFNIKHPHEYIAVDDLKYFRRRQPVQLHTQSNVCLHNSDEPVVSFGSLKSEYRRHYHCHGIAGQSRPRTLLRRATSLHLEGFMQLLTEHQDKYHWYTPEDLKFSRSYPVRNPENLQLGGDADGESSMKKSSYLMAPMLDAGTKILPREMFLDESQAASRSLASEKFKRDVAAQEQQRCHLQMRAQAVDHQPEPSEYKRQFVQQFPEKAHSIPQMSNIKIQGDFVAVPEYKDSFKMYANYSKSAPIKKDDNLHVSGSERGSDPRHSHAPDVAEYRDKFIDPPKHMAKEKSLKTDDHLRPRGEFTREIPEYHESFRDPQITEMPERGKAREPFLRLRGKIEFNPEYRNNYLDFPRSRPVVHKPASSFRLPHSGVHNVSIGSSTDKQYHQAEPEPATCTTVPPSEVVATPEYRRAQYNYQLRERPREYDVVGNLRKSSDSSLEARQQHPQQVSHKRRTSRQRLAKEPQPVASNFQDVGGNDSKKPARYGRRSSVMQNAANCRDKSSIIEGNPKYAGGRRGKQQNGSQRDPPGAFVVLDEPCKPSNWMKKTWYDS</sequence>
<dbReference type="OMA" id="DWKSNDG"/>
<feature type="compositionally biased region" description="Basic and acidic residues" evidence="1">
    <location>
        <begin position="296"/>
        <end position="306"/>
    </location>
</feature>
<dbReference type="EMBL" id="OUUW01000001">
    <property type="protein sequence ID" value="SPP74910.1"/>
    <property type="molecule type" value="Genomic_DNA"/>
</dbReference>
<feature type="region of interest" description="Disordered" evidence="1">
    <location>
        <begin position="469"/>
        <end position="574"/>
    </location>
</feature>
<feature type="region of interest" description="Disordered" evidence="1">
    <location>
        <begin position="407"/>
        <end position="438"/>
    </location>
</feature>
<gene>
    <name evidence="2" type="ORF">DGUA_6G002618</name>
</gene>
<dbReference type="AlphaFoldDB" id="A0A3B0JHP8"/>
<feature type="compositionally biased region" description="Basic residues" evidence="1">
    <location>
        <begin position="488"/>
        <end position="497"/>
    </location>
</feature>
<dbReference type="Proteomes" id="UP000268350">
    <property type="component" value="Unassembled WGS sequence"/>
</dbReference>
<proteinExistence type="predicted"/>
<reference evidence="3" key="1">
    <citation type="submission" date="2018-01" db="EMBL/GenBank/DDBJ databases">
        <authorList>
            <person name="Alioto T."/>
            <person name="Alioto T."/>
        </authorList>
    </citation>
    <scope>NUCLEOTIDE SEQUENCE [LARGE SCALE GENOMIC DNA]</scope>
</reference>
<feature type="region of interest" description="Disordered" evidence="1">
    <location>
        <begin position="284"/>
        <end position="306"/>
    </location>
</feature>
<protein>
    <submittedName>
        <fullName evidence="2">Uncharacterized protein</fullName>
    </submittedName>
</protein>
<name>A0A3B0JHP8_DROGU</name>
<dbReference type="STRING" id="7266.A0A3B0JHP8"/>
<evidence type="ECO:0000313" key="3">
    <source>
        <dbReference type="Proteomes" id="UP000268350"/>
    </source>
</evidence>